<dbReference type="Gene3D" id="3.30.450.40">
    <property type="match status" value="1"/>
</dbReference>
<dbReference type="PROSITE" id="PS50110">
    <property type="entry name" value="RESPONSE_REGULATORY"/>
    <property type="match status" value="1"/>
</dbReference>
<dbReference type="InterPro" id="IPR011006">
    <property type="entry name" value="CheY-like_superfamily"/>
</dbReference>
<dbReference type="SMART" id="SM00387">
    <property type="entry name" value="HATPase_c"/>
    <property type="match status" value="1"/>
</dbReference>
<dbReference type="SMART" id="SM00448">
    <property type="entry name" value="REC"/>
    <property type="match status" value="1"/>
</dbReference>
<dbReference type="CDD" id="cd17546">
    <property type="entry name" value="REC_hyHK_CKI1_RcsC-like"/>
    <property type="match status" value="1"/>
</dbReference>
<evidence type="ECO:0000256" key="4">
    <source>
        <dbReference type="PROSITE-ProRule" id="PRU00169"/>
    </source>
</evidence>
<dbReference type="InterPro" id="IPR036890">
    <property type="entry name" value="HATPase_C_sf"/>
</dbReference>
<evidence type="ECO:0000256" key="3">
    <source>
        <dbReference type="ARBA" id="ARBA00022777"/>
    </source>
</evidence>
<sequence length="1134" mass="126566">MTSLIRSLLPLTMAGQKSVERVFPLRIEPLVTPPQDSEPTSSESACHVRKKTKFDGPKIWGDSEAKSILVPQEDAKFAAHIQDFGALVALRMTADTFSTIACSQNATSITSLSWEQLFEPACFSRFIVLESRDDFRLRLKDVADEALKGVTTASVEPEICSLSIVQHSGQTSHFWCTIHATSRDPTILLCEFEGYIAFLEQPFSTSRGERRQPSRRLNHVPTQEEYLQATTTKSLPLRYSRSQHATPHDRIIDPISLMNQIQRQYSNTSSIPQLYDAIVGTVAELTKFDRVMVYRFDECKCGAVVGELLNPEASKDVFLGLHFPSSDVPIPMRESYKLDRIQVLRQKARPESAIVDHNKIPVYLDLSRCYLRAFSPEQVAYFSRMNVSSAMSVSLVVDQELWGLIMCHSYDSEVTVISPRLKELCRIIGQSASTQIERLLSKEKFEMRSSLMAGLSLKSPAAFLTQDTANLLQVFGAEFGLLTLNGETRAIGPLEVYQEALAILQYFRSRKPTKVISSQKIATDFPDLNYEPGFKVLAGVLVIPLSDSGADFLTLFRKGQLLEIFWAGNEQEQFQYIGGEIPEPTAGLLRWAEHMTDTSREWTDDQMDIATVIGLLYGTFIKTWRQKEAMEERGRVKRLLISNASHEVRTPLNSIVNYLEIILDGQIDDNTRDQVEKSLTASKSLIYAINDLLDLTRVVDHSPVMLDEKFNLKHELDGVVDAFREEAIRKGLNLSTDIDSDTLPSHVKGDPMRLRQAVSDILSNAVEYTGEGQIVMKVAVLESNGDQGVIEITVQDEGIGMSETQLDSLFQHLEQVIDDPESETSSQPNQGAIGLGLAVVARFVRNCQGQLRVQSELLKGTTVQLNIPIISATTSAVGQRPLDTPPSDQEMADLLKNIEERTQMINRITQISQTDSAPLLTPATELTSTDSLPMSSPALSLGSQASAIGSSSQFSPTLDARGSREFPFPPMLDASFGKLRILVAEDNPLNSRILNIRLSKKGYHVTITPDGRAYADIFVTRPEEFDVILMDLQMPLLDGHGSTKLIRSFEAVQSSKLSEHASHRGRIPIFAVLASLLEDSREDYMSTGFDGWVMKPIDFKRLKLLMHAISDKPTREKCLYRKGDFESGGWFKDT</sequence>
<dbReference type="GO" id="GO:0009584">
    <property type="term" value="P:detection of visible light"/>
    <property type="evidence" value="ECO:0007669"/>
    <property type="project" value="InterPro"/>
</dbReference>
<dbReference type="SMART" id="SM00065">
    <property type="entry name" value="GAF"/>
    <property type="match status" value="1"/>
</dbReference>
<protein>
    <recommendedName>
        <fullName evidence="10">Phytochrome</fullName>
    </recommendedName>
</protein>
<dbReference type="SMART" id="SM00388">
    <property type="entry name" value="HisKA"/>
    <property type="match status" value="1"/>
</dbReference>
<dbReference type="Proteomes" id="UP000070700">
    <property type="component" value="Unassembled WGS sequence"/>
</dbReference>
<dbReference type="GO" id="GO:0006355">
    <property type="term" value="P:regulation of DNA-templated transcription"/>
    <property type="evidence" value="ECO:0007669"/>
    <property type="project" value="InterPro"/>
</dbReference>
<dbReference type="InterPro" id="IPR029016">
    <property type="entry name" value="GAF-like_dom_sf"/>
</dbReference>
<dbReference type="Gene3D" id="3.30.450.20">
    <property type="entry name" value="PAS domain"/>
    <property type="match status" value="1"/>
</dbReference>
<keyword evidence="2" id="KW-0808">Transferase</keyword>
<dbReference type="Gene3D" id="1.10.287.130">
    <property type="match status" value="1"/>
</dbReference>
<reference evidence="8 9" key="1">
    <citation type="submission" date="2015-10" db="EMBL/GenBank/DDBJ databases">
        <title>Full genome of DAOMC 229536 Phialocephala scopiformis, a fungal endophyte of spruce producing the potent anti-insectan compound rugulosin.</title>
        <authorList>
            <consortium name="DOE Joint Genome Institute"/>
            <person name="Walker A.K."/>
            <person name="Frasz S.L."/>
            <person name="Seifert K.A."/>
            <person name="Miller J.D."/>
            <person name="Mondo S.J."/>
            <person name="Labutti K."/>
            <person name="Lipzen A."/>
            <person name="Dockter R."/>
            <person name="Kennedy M."/>
            <person name="Grigoriev I.V."/>
            <person name="Spatafora J.W."/>
        </authorList>
    </citation>
    <scope>NUCLEOTIDE SEQUENCE [LARGE SCALE GENOMIC DNA]</scope>
    <source>
        <strain evidence="8 9">CBS 120377</strain>
    </source>
</reference>
<evidence type="ECO:0000259" key="5">
    <source>
        <dbReference type="PROSITE" id="PS50046"/>
    </source>
</evidence>
<proteinExistence type="predicted"/>
<dbReference type="InterPro" id="IPR035965">
    <property type="entry name" value="PAS-like_dom_sf"/>
</dbReference>
<feature type="modified residue" description="4-aspartylphosphate" evidence="4">
    <location>
        <position position="1031"/>
    </location>
</feature>
<keyword evidence="9" id="KW-1185">Reference proteome</keyword>
<dbReference type="InterPro" id="IPR003018">
    <property type="entry name" value="GAF"/>
</dbReference>
<dbReference type="SUPFAM" id="SSF55874">
    <property type="entry name" value="ATPase domain of HSP90 chaperone/DNA topoisomerase II/histidine kinase"/>
    <property type="match status" value="1"/>
</dbReference>
<dbReference type="Pfam" id="PF00072">
    <property type="entry name" value="Response_reg"/>
    <property type="match status" value="1"/>
</dbReference>
<feature type="domain" description="Phytochrome chromophore attachment site" evidence="5">
    <location>
        <begin position="270"/>
        <end position="430"/>
    </location>
</feature>
<dbReference type="PROSITE" id="PS50046">
    <property type="entry name" value="PHYTOCHROME_2"/>
    <property type="match status" value="1"/>
</dbReference>
<dbReference type="RefSeq" id="XP_018069406.1">
    <property type="nucleotide sequence ID" value="XM_018210909.1"/>
</dbReference>
<keyword evidence="1 4" id="KW-0597">Phosphoprotein</keyword>
<dbReference type="GO" id="GO:0000155">
    <property type="term" value="F:phosphorelay sensor kinase activity"/>
    <property type="evidence" value="ECO:0007669"/>
    <property type="project" value="InterPro"/>
</dbReference>
<keyword evidence="3" id="KW-0418">Kinase</keyword>
<evidence type="ECO:0000259" key="7">
    <source>
        <dbReference type="PROSITE" id="PS50110"/>
    </source>
</evidence>
<dbReference type="InterPro" id="IPR001789">
    <property type="entry name" value="Sig_transdc_resp-reg_receiver"/>
</dbReference>
<dbReference type="Pfam" id="PF00512">
    <property type="entry name" value="HisKA"/>
    <property type="match status" value="1"/>
</dbReference>
<dbReference type="Pfam" id="PF00360">
    <property type="entry name" value="PHY"/>
    <property type="match status" value="1"/>
</dbReference>
<dbReference type="Gene3D" id="3.30.565.10">
    <property type="entry name" value="Histidine kinase-like ATPase, C-terminal domain"/>
    <property type="match status" value="1"/>
</dbReference>
<dbReference type="OrthoDB" id="2015534at2759"/>
<evidence type="ECO:0000256" key="2">
    <source>
        <dbReference type="ARBA" id="ARBA00022679"/>
    </source>
</evidence>
<dbReference type="InterPro" id="IPR013515">
    <property type="entry name" value="Phytochrome_cen-reg"/>
</dbReference>
<dbReference type="SUPFAM" id="SSF47384">
    <property type="entry name" value="Homodimeric domain of signal transducing histidine kinase"/>
    <property type="match status" value="1"/>
</dbReference>
<dbReference type="CDD" id="cd00082">
    <property type="entry name" value="HisKA"/>
    <property type="match status" value="1"/>
</dbReference>
<dbReference type="Pfam" id="PF01590">
    <property type="entry name" value="GAF"/>
    <property type="match status" value="1"/>
</dbReference>
<dbReference type="Gene3D" id="3.40.50.2300">
    <property type="match status" value="1"/>
</dbReference>
<dbReference type="InterPro" id="IPR005467">
    <property type="entry name" value="His_kinase_dom"/>
</dbReference>
<dbReference type="InterPro" id="IPR003661">
    <property type="entry name" value="HisK_dim/P_dom"/>
</dbReference>
<dbReference type="InterPro" id="IPR004358">
    <property type="entry name" value="Sig_transdc_His_kin-like_C"/>
</dbReference>
<organism evidence="8 9">
    <name type="scientific">Mollisia scopiformis</name>
    <name type="common">Conifer needle endophyte fungus</name>
    <name type="synonym">Phialocephala scopiformis</name>
    <dbReference type="NCBI Taxonomy" id="149040"/>
    <lineage>
        <taxon>Eukaryota</taxon>
        <taxon>Fungi</taxon>
        <taxon>Dikarya</taxon>
        <taxon>Ascomycota</taxon>
        <taxon>Pezizomycotina</taxon>
        <taxon>Leotiomycetes</taxon>
        <taxon>Helotiales</taxon>
        <taxon>Mollisiaceae</taxon>
        <taxon>Mollisia</taxon>
    </lineage>
</organism>
<evidence type="ECO:0000259" key="6">
    <source>
        <dbReference type="PROSITE" id="PS50109"/>
    </source>
</evidence>
<accession>A0A194X4F2</accession>
<evidence type="ECO:0000313" key="8">
    <source>
        <dbReference type="EMBL" id="KUJ15051.1"/>
    </source>
</evidence>
<dbReference type="InterPro" id="IPR043150">
    <property type="entry name" value="Phytochrome_PHY_sf"/>
</dbReference>
<dbReference type="Gene3D" id="3.30.450.270">
    <property type="match status" value="1"/>
</dbReference>
<dbReference type="SUPFAM" id="SSF55785">
    <property type="entry name" value="PYP-like sensor domain (PAS domain)"/>
    <property type="match status" value="1"/>
</dbReference>
<dbReference type="PRINTS" id="PR00344">
    <property type="entry name" value="BCTRLSENSOR"/>
</dbReference>
<evidence type="ECO:0008006" key="10">
    <source>
        <dbReference type="Google" id="ProtNLM"/>
    </source>
</evidence>
<dbReference type="InterPro" id="IPR016132">
    <property type="entry name" value="Phyto_chromo_attachment"/>
</dbReference>
<dbReference type="InterPro" id="IPR003594">
    <property type="entry name" value="HATPase_dom"/>
</dbReference>
<evidence type="ECO:0000313" key="9">
    <source>
        <dbReference type="Proteomes" id="UP000070700"/>
    </source>
</evidence>
<dbReference type="InParanoid" id="A0A194X4F2"/>
<dbReference type="InterPro" id="IPR036097">
    <property type="entry name" value="HisK_dim/P_sf"/>
</dbReference>
<dbReference type="SUPFAM" id="SSF52172">
    <property type="entry name" value="CheY-like"/>
    <property type="match status" value="1"/>
</dbReference>
<name>A0A194X4F2_MOLSC</name>
<dbReference type="SUPFAM" id="SSF55781">
    <property type="entry name" value="GAF domain-like"/>
    <property type="match status" value="2"/>
</dbReference>
<feature type="domain" description="Response regulatory" evidence="7">
    <location>
        <begin position="980"/>
        <end position="1110"/>
    </location>
</feature>
<gene>
    <name evidence="8" type="ORF">LY89DRAFT_620335</name>
</gene>
<dbReference type="EMBL" id="KQ947419">
    <property type="protein sequence ID" value="KUJ15051.1"/>
    <property type="molecule type" value="Genomic_DNA"/>
</dbReference>
<dbReference type="KEGG" id="psco:LY89DRAFT_620335"/>
<dbReference type="PROSITE" id="PS50109">
    <property type="entry name" value="HIS_KIN"/>
    <property type="match status" value="1"/>
</dbReference>
<dbReference type="PANTHER" id="PTHR45339:SF5">
    <property type="entry name" value="HISTIDINE KINASE"/>
    <property type="match status" value="1"/>
</dbReference>
<dbReference type="AlphaFoldDB" id="A0A194X4F2"/>
<dbReference type="GeneID" id="28820635"/>
<dbReference type="Pfam" id="PF02518">
    <property type="entry name" value="HATPase_c"/>
    <property type="match status" value="1"/>
</dbReference>
<evidence type="ECO:0000256" key="1">
    <source>
        <dbReference type="ARBA" id="ARBA00022553"/>
    </source>
</evidence>
<dbReference type="PANTHER" id="PTHR45339">
    <property type="entry name" value="HYBRID SIGNAL TRANSDUCTION HISTIDINE KINASE J"/>
    <property type="match status" value="1"/>
</dbReference>
<feature type="domain" description="Histidine kinase" evidence="6">
    <location>
        <begin position="643"/>
        <end position="871"/>
    </location>
</feature>